<dbReference type="Gramene" id="Zm00001eb238780_T002">
    <property type="protein sequence ID" value="Zm00001eb238780_P002"/>
    <property type="gene ID" value="Zm00001eb238780"/>
</dbReference>
<keyword evidence="19" id="KW-1267">Proteomics identification</keyword>
<feature type="compositionally biased region" description="Basic residues" evidence="15">
    <location>
        <begin position="209"/>
        <end position="227"/>
    </location>
</feature>
<sequence>MARRLLAAVAIVVVAAALACGAGAQLSAGFYSSSCPAVHSIVRQAMSQAVTNNTRSAAAVLRVFFHDCFVNGCDASLLLDDTPTTPGEKGAGPNAGGSTVGFDLIDTIKAQVEAACPATVSCADILALTARDGVNLHGRGDGPPGPGLRPGRPGGRVRRQGPEPARPRGAVGRAHGGDGALRQLPHPRLLRRQREPGVRRAAAPGLPVGRRRRRARAARLAHPRPVRQRLLPEPHGRRRPAALGPGALQQRRTRLARAPLRHQRRRLLVGLRRVHGQARQHRPAHGFRGGGQAQLQDGEFEFVTSGRPDGQTALDSTAASVRGRTTADTTP</sequence>
<dbReference type="Gene3D" id="1.10.520.10">
    <property type="match status" value="1"/>
</dbReference>
<evidence type="ECO:0000256" key="1">
    <source>
        <dbReference type="ARBA" id="ARBA00000189"/>
    </source>
</evidence>
<evidence type="ECO:0000259" key="16">
    <source>
        <dbReference type="PROSITE" id="PS50873"/>
    </source>
</evidence>
<name>A0A804PIA6_MAIZE</name>
<evidence type="ECO:0000313" key="18">
    <source>
        <dbReference type="Proteomes" id="UP000007305"/>
    </source>
</evidence>
<dbReference type="InterPro" id="IPR002016">
    <property type="entry name" value="Haem_peroxidase"/>
</dbReference>
<evidence type="ECO:0000256" key="3">
    <source>
        <dbReference type="ARBA" id="ARBA00022559"/>
    </source>
</evidence>
<feature type="binding site" evidence="11">
    <location>
        <position position="74"/>
    </location>
    <ligand>
        <name>Ca(2+)</name>
        <dbReference type="ChEBI" id="CHEBI:29108"/>
        <label>1</label>
    </ligand>
</feature>
<accession>A0A804PIA6</accession>
<protein>
    <recommendedName>
        <fullName evidence="14">Peroxidase</fullName>
        <ecNumber evidence="14">1.11.1.7</ecNumber>
    </recommendedName>
</protein>
<feature type="region of interest" description="Disordered" evidence="15">
    <location>
        <begin position="136"/>
        <end position="250"/>
    </location>
</feature>
<feature type="binding site" evidence="11">
    <location>
        <position position="72"/>
    </location>
    <ligand>
        <name>Ca(2+)</name>
        <dbReference type="ChEBI" id="CHEBI:29108"/>
        <label>1</label>
    </ligand>
</feature>
<evidence type="ECO:0000256" key="7">
    <source>
        <dbReference type="ARBA" id="ARBA00023002"/>
    </source>
</evidence>
<comment type="cofactor">
    <cofactor evidence="14">
        <name>heme b</name>
        <dbReference type="ChEBI" id="CHEBI:60344"/>
    </cofactor>
    <text evidence="14">Binds 1 heme b (iron(II)-protoporphyrin IX) group per subunit.</text>
</comment>
<feature type="chain" id="PRO_5033104990" description="Peroxidase" evidence="14">
    <location>
        <begin position="25"/>
        <end position="331"/>
    </location>
</feature>
<feature type="region of interest" description="Disordered" evidence="15">
    <location>
        <begin position="303"/>
        <end position="331"/>
    </location>
</feature>
<feature type="binding site" evidence="11">
    <location>
        <position position="76"/>
    </location>
    <ligand>
        <name>Ca(2+)</name>
        <dbReference type="ChEBI" id="CHEBI:29108"/>
        <label>1</label>
    </ligand>
</feature>
<keyword evidence="7 14" id="KW-0560">Oxidoreductase</keyword>
<dbReference type="OrthoDB" id="2113341at2759"/>
<keyword evidence="3 14" id="KW-0575">Peroxidase</keyword>
<keyword evidence="14" id="KW-0732">Signal</keyword>
<feature type="disulfide bond" evidence="13">
    <location>
        <begin position="68"/>
        <end position="73"/>
    </location>
</feature>
<keyword evidence="18" id="KW-1185">Reference proteome</keyword>
<keyword evidence="5 11" id="KW-0479">Metal-binding</keyword>
<evidence type="ECO:0000256" key="13">
    <source>
        <dbReference type="PIRSR" id="PIRSR600823-5"/>
    </source>
</evidence>
<reference evidence="17" key="3">
    <citation type="submission" date="2021-05" db="UniProtKB">
        <authorList>
            <consortium name="EnsemblPlants"/>
        </authorList>
    </citation>
    <scope>IDENTIFICATION</scope>
    <source>
        <strain evidence="17">cv. B73</strain>
    </source>
</reference>
<evidence type="ECO:0000313" key="17">
    <source>
        <dbReference type="EnsemblPlants" id="Zm00001eb238780_P002"/>
    </source>
</evidence>
<dbReference type="InterPro" id="IPR019794">
    <property type="entry name" value="Peroxidases_AS"/>
</dbReference>
<feature type="disulfide bond" evidence="13">
    <location>
        <begin position="35"/>
        <end position="116"/>
    </location>
</feature>
<evidence type="ECO:0000256" key="14">
    <source>
        <dbReference type="RuleBase" id="RU362060"/>
    </source>
</evidence>
<evidence type="ECO:0000256" key="11">
    <source>
        <dbReference type="PIRSR" id="PIRSR600823-3"/>
    </source>
</evidence>
<comment type="similarity">
    <text evidence="14">Belongs to the peroxidase family. Classical plant (class III) peroxidase subfamily.</text>
</comment>
<feature type="site" description="Transition state stabilizer" evidence="12">
    <location>
        <position position="62"/>
    </location>
</feature>
<dbReference type="GO" id="GO:0006979">
    <property type="term" value="P:response to oxidative stress"/>
    <property type="evidence" value="ECO:0007669"/>
    <property type="project" value="UniProtKB-UniRule"/>
</dbReference>
<feature type="compositionally biased region" description="Low complexity" evidence="15">
    <location>
        <begin position="199"/>
        <end position="208"/>
    </location>
</feature>
<evidence type="ECO:0000256" key="4">
    <source>
        <dbReference type="ARBA" id="ARBA00022617"/>
    </source>
</evidence>
<keyword evidence="9 14" id="KW-0376">Hydrogen peroxide</keyword>
<evidence type="ECO:0000256" key="2">
    <source>
        <dbReference type="ARBA" id="ARBA00004613"/>
    </source>
</evidence>
<dbReference type="PRINTS" id="PR00458">
    <property type="entry name" value="PEROXIDASE"/>
</dbReference>
<dbReference type="Proteomes" id="UP000007305">
    <property type="component" value="Chromosome 5"/>
</dbReference>
<evidence type="ECO:0000256" key="10">
    <source>
        <dbReference type="PIRSR" id="PIRSR600823-1"/>
    </source>
</evidence>
<dbReference type="AlphaFoldDB" id="A0A804PIA6"/>
<dbReference type="GO" id="GO:0020037">
    <property type="term" value="F:heme binding"/>
    <property type="evidence" value="ECO:0007669"/>
    <property type="project" value="UniProtKB-UniRule"/>
</dbReference>
<evidence type="ECO:0000256" key="12">
    <source>
        <dbReference type="PIRSR" id="PIRSR600823-4"/>
    </source>
</evidence>
<dbReference type="InterPro" id="IPR000823">
    <property type="entry name" value="Peroxidase_pln"/>
</dbReference>
<dbReference type="PRINTS" id="PR00461">
    <property type="entry name" value="PLPEROXIDASE"/>
</dbReference>
<dbReference type="EnsemblPlants" id="Zm00001eb238780_T002">
    <property type="protein sequence ID" value="Zm00001eb238780_P002"/>
    <property type="gene ID" value="Zm00001eb238780"/>
</dbReference>
<comment type="function">
    <text evidence="14">Removal of H(2)O(2), oxidation of toxic reductants, biosynthesis and degradation of lignin, suberization, auxin catabolism, response to environmental stresses such as wounding, pathogen attack and oxidative stress.</text>
</comment>
<feature type="domain" description="Plant heme peroxidase family profile" evidence="16">
    <location>
        <begin position="25"/>
        <end position="187"/>
    </location>
</feature>
<feature type="binding site" evidence="11">
    <location>
        <position position="88"/>
    </location>
    <ligand>
        <name>Ca(2+)</name>
        <dbReference type="ChEBI" id="CHEBI:29108"/>
        <label>1</label>
    </ligand>
</feature>
<feature type="active site" description="Proton acceptor" evidence="10">
    <location>
        <position position="66"/>
    </location>
</feature>
<dbReference type="PROSITE" id="PS50873">
    <property type="entry name" value="PEROXIDASE_4"/>
    <property type="match status" value="1"/>
</dbReference>
<keyword evidence="14" id="KW-0964">Secreted</keyword>
<dbReference type="GO" id="GO:0140825">
    <property type="term" value="F:lactoperoxidase activity"/>
    <property type="evidence" value="ECO:0007669"/>
    <property type="project" value="UniProtKB-EC"/>
</dbReference>
<feature type="binding site" evidence="11">
    <location>
        <position position="67"/>
    </location>
    <ligand>
        <name>Ca(2+)</name>
        <dbReference type="ChEBI" id="CHEBI:29108"/>
        <label>1</label>
    </ligand>
</feature>
<dbReference type="GO" id="GO:0005576">
    <property type="term" value="C:extracellular region"/>
    <property type="evidence" value="ECO:0007669"/>
    <property type="project" value="UniProtKB-SubCell"/>
</dbReference>
<keyword evidence="6 11" id="KW-0106">Calcium</keyword>
<evidence type="ECO:0000256" key="15">
    <source>
        <dbReference type="SAM" id="MobiDB-lite"/>
    </source>
</evidence>
<proteinExistence type="evidence at protein level"/>
<reference evidence="17" key="2">
    <citation type="submission" date="2019-07" db="EMBL/GenBank/DDBJ databases">
        <authorList>
            <person name="Seetharam A."/>
            <person name="Woodhouse M."/>
            <person name="Cannon E."/>
        </authorList>
    </citation>
    <scope>NUCLEOTIDE SEQUENCE [LARGE SCALE GENOMIC DNA]</scope>
    <source>
        <strain evidence="17">cv. B73</strain>
    </source>
</reference>
<dbReference type="PROSITE" id="PS00436">
    <property type="entry name" value="PEROXIDASE_2"/>
    <property type="match status" value="1"/>
</dbReference>
<feature type="binding site" evidence="11">
    <location>
        <position position="70"/>
    </location>
    <ligand>
        <name>Ca(2+)</name>
        <dbReference type="ChEBI" id="CHEBI:29108"/>
        <label>1</label>
    </ligand>
</feature>
<comment type="cofactor">
    <cofactor evidence="11 14">
        <name>Ca(2+)</name>
        <dbReference type="ChEBI" id="CHEBI:29108"/>
    </cofactor>
    <text evidence="11 14">Binds 2 calcium ions per subunit.</text>
</comment>
<evidence type="ECO:0007829" key="19">
    <source>
        <dbReference type="PeptideAtlas" id="A0A804PIA6"/>
    </source>
</evidence>
<comment type="subcellular location">
    <subcellularLocation>
        <location evidence="2 14">Secreted</location>
    </subcellularLocation>
</comment>
<keyword evidence="8 14" id="KW-0408">Iron</keyword>
<dbReference type="GO" id="GO:0042744">
    <property type="term" value="P:hydrogen peroxide catabolic process"/>
    <property type="evidence" value="ECO:0007669"/>
    <property type="project" value="UniProtKB-KW"/>
</dbReference>
<evidence type="ECO:0000256" key="8">
    <source>
        <dbReference type="ARBA" id="ARBA00023004"/>
    </source>
</evidence>
<dbReference type="GO" id="GO:0046872">
    <property type="term" value="F:metal ion binding"/>
    <property type="evidence" value="ECO:0007669"/>
    <property type="project" value="UniProtKB-UniRule"/>
</dbReference>
<dbReference type="PANTHER" id="PTHR31388:SF220">
    <property type="entry name" value="PEROXIDASE"/>
    <property type="match status" value="1"/>
</dbReference>
<feature type="signal peptide" evidence="14">
    <location>
        <begin position="1"/>
        <end position="24"/>
    </location>
</feature>
<gene>
    <name evidence="17" type="primary">LOC100279673</name>
</gene>
<keyword evidence="4 14" id="KW-0349">Heme</keyword>
<dbReference type="PROSITE" id="PS51257">
    <property type="entry name" value="PROKAR_LIPOPROTEIN"/>
    <property type="match status" value="1"/>
</dbReference>
<evidence type="ECO:0000256" key="9">
    <source>
        <dbReference type="ARBA" id="ARBA00023324"/>
    </source>
</evidence>
<organism evidence="17 18">
    <name type="scientific">Zea mays</name>
    <name type="common">Maize</name>
    <dbReference type="NCBI Taxonomy" id="4577"/>
    <lineage>
        <taxon>Eukaryota</taxon>
        <taxon>Viridiplantae</taxon>
        <taxon>Streptophyta</taxon>
        <taxon>Embryophyta</taxon>
        <taxon>Tracheophyta</taxon>
        <taxon>Spermatophyta</taxon>
        <taxon>Magnoliopsida</taxon>
        <taxon>Liliopsida</taxon>
        <taxon>Poales</taxon>
        <taxon>Poaceae</taxon>
        <taxon>PACMAD clade</taxon>
        <taxon>Panicoideae</taxon>
        <taxon>Andropogonodae</taxon>
        <taxon>Andropogoneae</taxon>
        <taxon>Tripsacinae</taxon>
        <taxon>Zea</taxon>
    </lineage>
</organism>
<dbReference type="Pfam" id="PF00141">
    <property type="entry name" value="peroxidase"/>
    <property type="match status" value="1"/>
</dbReference>
<dbReference type="SUPFAM" id="SSF48113">
    <property type="entry name" value="Heme-dependent peroxidases"/>
    <property type="match status" value="1"/>
</dbReference>
<keyword evidence="13" id="KW-1015">Disulfide bond</keyword>
<evidence type="ECO:0000256" key="6">
    <source>
        <dbReference type="ARBA" id="ARBA00022837"/>
    </source>
</evidence>
<dbReference type="InterPro" id="IPR010255">
    <property type="entry name" value="Haem_peroxidase_sf"/>
</dbReference>
<evidence type="ECO:0000256" key="5">
    <source>
        <dbReference type="ARBA" id="ARBA00022723"/>
    </source>
</evidence>
<reference evidence="18" key="1">
    <citation type="journal article" date="2009" name="Science">
        <title>The B73 maize genome: complexity, diversity, and dynamics.</title>
        <authorList>
            <person name="Schnable P.S."/>
            <person name="Ware D."/>
            <person name="Fulton R.S."/>
            <person name="Stein J.C."/>
            <person name="Wei F."/>
            <person name="Pasternak S."/>
            <person name="Liang C."/>
            <person name="Zhang J."/>
            <person name="Fulton L."/>
            <person name="Graves T.A."/>
            <person name="Minx P."/>
            <person name="Reily A.D."/>
            <person name="Courtney L."/>
            <person name="Kruchowski S.S."/>
            <person name="Tomlinson C."/>
            <person name="Strong C."/>
            <person name="Delehaunty K."/>
            <person name="Fronick C."/>
            <person name="Courtney B."/>
            <person name="Rock S.M."/>
            <person name="Belter E."/>
            <person name="Du F."/>
            <person name="Kim K."/>
            <person name="Abbott R.M."/>
            <person name="Cotton M."/>
            <person name="Levy A."/>
            <person name="Marchetto P."/>
            <person name="Ochoa K."/>
            <person name="Jackson S.M."/>
            <person name="Gillam B."/>
            <person name="Chen W."/>
            <person name="Yan L."/>
            <person name="Higginbotham J."/>
            <person name="Cardenas M."/>
            <person name="Waligorski J."/>
            <person name="Applebaum E."/>
            <person name="Phelps L."/>
            <person name="Falcone J."/>
            <person name="Kanchi K."/>
            <person name="Thane T."/>
            <person name="Scimone A."/>
            <person name="Thane N."/>
            <person name="Henke J."/>
            <person name="Wang T."/>
            <person name="Ruppert J."/>
            <person name="Shah N."/>
            <person name="Rotter K."/>
            <person name="Hodges J."/>
            <person name="Ingenthron E."/>
            <person name="Cordes M."/>
            <person name="Kohlberg S."/>
            <person name="Sgro J."/>
            <person name="Delgado B."/>
            <person name="Mead K."/>
            <person name="Chinwalla A."/>
            <person name="Leonard S."/>
            <person name="Crouse K."/>
            <person name="Collura K."/>
            <person name="Kudrna D."/>
            <person name="Currie J."/>
            <person name="He R."/>
            <person name="Angelova A."/>
            <person name="Rajasekar S."/>
            <person name="Mueller T."/>
            <person name="Lomeli R."/>
            <person name="Scara G."/>
            <person name="Ko A."/>
            <person name="Delaney K."/>
            <person name="Wissotski M."/>
            <person name="Lopez G."/>
            <person name="Campos D."/>
            <person name="Braidotti M."/>
            <person name="Ashley E."/>
            <person name="Golser W."/>
            <person name="Kim H."/>
            <person name="Lee S."/>
            <person name="Lin J."/>
            <person name="Dujmic Z."/>
            <person name="Kim W."/>
            <person name="Talag J."/>
            <person name="Zuccolo A."/>
            <person name="Fan C."/>
            <person name="Sebastian A."/>
            <person name="Kramer M."/>
            <person name="Spiegel L."/>
            <person name="Nascimento L."/>
            <person name="Zutavern T."/>
            <person name="Miller B."/>
            <person name="Ambroise C."/>
            <person name="Muller S."/>
            <person name="Spooner W."/>
            <person name="Narechania A."/>
            <person name="Ren L."/>
            <person name="Wei S."/>
            <person name="Kumari S."/>
            <person name="Faga B."/>
            <person name="Levy M.J."/>
            <person name="McMahan L."/>
            <person name="Van Buren P."/>
            <person name="Vaughn M.W."/>
            <person name="Ying K."/>
            <person name="Yeh C.-T."/>
            <person name="Emrich S.J."/>
            <person name="Jia Y."/>
            <person name="Kalyanaraman A."/>
            <person name="Hsia A.-P."/>
            <person name="Barbazuk W.B."/>
            <person name="Baucom R.S."/>
            <person name="Brutnell T.P."/>
            <person name="Carpita N.C."/>
            <person name="Chaparro C."/>
            <person name="Chia J.-M."/>
            <person name="Deragon J.-M."/>
            <person name="Estill J.C."/>
            <person name="Fu Y."/>
            <person name="Jeddeloh J.A."/>
            <person name="Han Y."/>
            <person name="Lee H."/>
            <person name="Li P."/>
            <person name="Lisch D.R."/>
            <person name="Liu S."/>
            <person name="Liu Z."/>
            <person name="Nagel D.H."/>
            <person name="McCann M.C."/>
            <person name="SanMiguel P."/>
            <person name="Myers A.M."/>
            <person name="Nettleton D."/>
            <person name="Nguyen J."/>
            <person name="Penning B.W."/>
            <person name="Ponnala L."/>
            <person name="Schneider K.L."/>
            <person name="Schwartz D.C."/>
            <person name="Sharma A."/>
            <person name="Soderlund C."/>
            <person name="Springer N.M."/>
            <person name="Sun Q."/>
            <person name="Wang H."/>
            <person name="Waterman M."/>
            <person name="Westerman R."/>
            <person name="Wolfgruber T.K."/>
            <person name="Yang L."/>
            <person name="Yu Y."/>
            <person name="Zhang L."/>
            <person name="Zhou S."/>
            <person name="Zhu Q."/>
            <person name="Bennetzen J.L."/>
            <person name="Dawe R.K."/>
            <person name="Jiang J."/>
            <person name="Jiang N."/>
            <person name="Presting G.G."/>
            <person name="Wessler S.R."/>
            <person name="Aluru S."/>
            <person name="Martienssen R.A."/>
            <person name="Clifton S.W."/>
            <person name="McCombie W.R."/>
            <person name="Wing R.A."/>
            <person name="Wilson R.K."/>
        </authorList>
    </citation>
    <scope>NUCLEOTIDE SEQUENCE [LARGE SCALE GENOMIC DNA]</scope>
    <source>
        <strain evidence="18">cv. B73</strain>
    </source>
</reference>
<dbReference type="EC" id="1.11.1.7" evidence="14"/>
<dbReference type="PANTHER" id="PTHR31388">
    <property type="entry name" value="PEROXIDASE 72-RELATED"/>
    <property type="match status" value="1"/>
</dbReference>
<comment type="catalytic activity">
    <reaction evidence="1 14">
        <text>2 a phenolic donor + H2O2 = 2 a phenolic radical donor + 2 H2O</text>
        <dbReference type="Rhea" id="RHEA:56136"/>
        <dbReference type="ChEBI" id="CHEBI:15377"/>
        <dbReference type="ChEBI" id="CHEBI:16240"/>
        <dbReference type="ChEBI" id="CHEBI:139520"/>
        <dbReference type="ChEBI" id="CHEBI:139521"/>
        <dbReference type="EC" id="1.11.1.7"/>
    </reaction>
</comment>